<evidence type="ECO:0000256" key="12">
    <source>
        <dbReference type="ARBA" id="ARBA00022695"/>
    </source>
</evidence>
<dbReference type="EMBL" id="FQZS01000027">
    <property type="protein sequence ID" value="SHJ29305.1"/>
    <property type="molecule type" value="Genomic_DNA"/>
</dbReference>
<evidence type="ECO:0000256" key="18">
    <source>
        <dbReference type="RuleBase" id="RU003938"/>
    </source>
</evidence>
<keyword evidence="21" id="KW-1185">Reference proteome</keyword>
<dbReference type="Proteomes" id="UP000184442">
    <property type="component" value="Unassembled WGS sequence"/>
</dbReference>
<feature type="transmembrane region" description="Helical" evidence="19">
    <location>
        <begin position="132"/>
        <end position="152"/>
    </location>
</feature>
<dbReference type="UniPathway" id="UPA00557">
    <property type="reaction ID" value="UER00614"/>
</dbReference>
<keyword evidence="11 18" id="KW-0812">Transmembrane</keyword>
<evidence type="ECO:0000256" key="16">
    <source>
        <dbReference type="ARBA" id="ARBA00023209"/>
    </source>
</evidence>
<accession>A0A1M6I4H1</accession>
<evidence type="ECO:0000313" key="20">
    <source>
        <dbReference type="EMBL" id="SHJ29305.1"/>
    </source>
</evidence>
<feature type="transmembrane region" description="Helical" evidence="19">
    <location>
        <begin position="54"/>
        <end position="71"/>
    </location>
</feature>
<evidence type="ECO:0000256" key="14">
    <source>
        <dbReference type="ARBA" id="ARBA00023098"/>
    </source>
</evidence>
<evidence type="ECO:0000256" key="15">
    <source>
        <dbReference type="ARBA" id="ARBA00023136"/>
    </source>
</evidence>
<comment type="similarity">
    <text evidence="5 18">Belongs to the CDS family.</text>
</comment>
<protein>
    <recommendedName>
        <fullName evidence="7 18">Phosphatidate cytidylyltransferase</fullName>
        <ecNumber evidence="6 18">2.7.7.41</ecNumber>
    </recommendedName>
</protein>
<feature type="transmembrane region" description="Helical" evidence="19">
    <location>
        <begin position="173"/>
        <end position="194"/>
    </location>
</feature>
<evidence type="ECO:0000256" key="6">
    <source>
        <dbReference type="ARBA" id="ARBA00012487"/>
    </source>
</evidence>
<keyword evidence="13 19" id="KW-1133">Transmembrane helix</keyword>
<keyword evidence="15 19" id="KW-0472">Membrane</keyword>
<comment type="pathway">
    <text evidence="3 18">Phospholipid metabolism; CDP-diacylglycerol biosynthesis; CDP-diacylglycerol from sn-glycerol 3-phosphate: step 3/3.</text>
</comment>
<dbReference type="RefSeq" id="WP_073027242.1">
    <property type="nucleotide sequence ID" value="NZ_FQZS01000027.1"/>
</dbReference>
<feature type="transmembrane region" description="Helical" evidence="19">
    <location>
        <begin position="77"/>
        <end position="95"/>
    </location>
</feature>
<evidence type="ECO:0000313" key="21">
    <source>
        <dbReference type="Proteomes" id="UP000184442"/>
    </source>
</evidence>
<evidence type="ECO:0000256" key="4">
    <source>
        <dbReference type="ARBA" id="ARBA00005189"/>
    </source>
</evidence>
<comment type="pathway">
    <text evidence="4">Lipid metabolism.</text>
</comment>
<evidence type="ECO:0000256" key="17">
    <source>
        <dbReference type="ARBA" id="ARBA00023264"/>
    </source>
</evidence>
<evidence type="ECO:0000256" key="2">
    <source>
        <dbReference type="ARBA" id="ARBA00004651"/>
    </source>
</evidence>
<gene>
    <name evidence="20" type="ORF">SAMN02745176_03076</name>
</gene>
<keyword evidence="10 18" id="KW-0808">Transferase</keyword>
<evidence type="ECO:0000256" key="19">
    <source>
        <dbReference type="SAM" id="Phobius"/>
    </source>
</evidence>
<dbReference type="GO" id="GO:0005886">
    <property type="term" value="C:plasma membrane"/>
    <property type="evidence" value="ECO:0007669"/>
    <property type="project" value="UniProtKB-SubCell"/>
</dbReference>
<evidence type="ECO:0000256" key="5">
    <source>
        <dbReference type="ARBA" id="ARBA00010185"/>
    </source>
</evidence>
<evidence type="ECO:0000256" key="13">
    <source>
        <dbReference type="ARBA" id="ARBA00022989"/>
    </source>
</evidence>
<keyword evidence="16" id="KW-0594">Phospholipid biosynthesis</keyword>
<feature type="transmembrane region" description="Helical" evidence="19">
    <location>
        <begin position="102"/>
        <end position="126"/>
    </location>
</feature>
<dbReference type="PANTHER" id="PTHR46382:SF1">
    <property type="entry name" value="PHOSPHATIDATE CYTIDYLYLTRANSFERASE"/>
    <property type="match status" value="1"/>
</dbReference>
<evidence type="ECO:0000256" key="7">
    <source>
        <dbReference type="ARBA" id="ARBA00019373"/>
    </source>
</evidence>
<dbReference type="STRING" id="1122184.SAMN02745176_03076"/>
<dbReference type="AlphaFoldDB" id="A0A1M6I4H1"/>
<evidence type="ECO:0000256" key="3">
    <source>
        <dbReference type="ARBA" id="ARBA00005119"/>
    </source>
</evidence>
<reference evidence="20 21" key="1">
    <citation type="submission" date="2016-11" db="EMBL/GenBank/DDBJ databases">
        <authorList>
            <person name="Jaros S."/>
            <person name="Januszkiewicz K."/>
            <person name="Wedrychowicz H."/>
        </authorList>
    </citation>
    <scope>NUCLEOTIDE SEQUENCE [LARGE SCALE GENOMIC DNA]</scope>
    <source>
        <strain evidence="20 21">DSM 19022</strain>
    </source>
</reference>
<keyword evidence="14" id="KW-0443">Lipid metabolism</keyword>
<dbReference type="OrthoDB" id="9799199at2"/>
<keyword evidence="8" id="KW-1003">Cell membrane</keyword>
<sequence>MLKTRVISAIVGLPLIIGVLLFGGNLLYLFVFLLSVTGLYEYYKAFSNTDYKPISWVGYLITIIYYILIYFNLINHINFSILIFIALLLVFLDTIKREYNIINAAITTLGIIYVPLLFSSIIFIYNDVNGKILVWLPFLTAWFSDTGAYFIGSYFGKKKLCPLLSPKKTVEGALGGIAISALLSALVGAVFNNMDYEMSIIHFVIIGLICGLTSIIGDLFASSIKRFSHLKDYSNLIPGHGGILDRFDSILFTAPTVYTYVIIIKNFL</sequence>
<dbReference type="PANTHER" id="PTHR46382">
    <property type="entry name" value="PHOSPHATIDATE CYTIDYLYLTRANSFERASE"/>
    <property type="match status" value="1"/>
</dbReference>
<name>A0A1M6I4H1_9FIRM</name>
<comment type="catalytic activity">
    <reaction evidence="1 18">
        <text>a 1,2-diacyl-sn-glycero-3-phosphate + CTP + H(+) = a CDP-1,2-diacyl-sn-glycerol + diphosphate</text>
        <dbReference type="Rhea" id="RHEA:16229"/>
        <dbReference type="ChEBI" id="CHEBI:15378"/>
        <dbReference type="ChEBI" id="CHEBI:33019"/>
        <dbReference type="ChEBI" id="CHEBI:37563"/>
        <dbReference type="ChEBI" id="CHEBI:58332"/>
        <dbReference type="ChEBI" id="CHEBI:58608"/>
        <dbReference type="EC" id="2.7.7.41"/>
    </reaction>
</comment>
<proteinExistence type="inferred from homology"/>
<keyword evidence="12 18" id="KW-0548">Nucleotidyltransferase</keyword>
<comment type="subcellular location">
    <subcellularLocation>
        <location evidence="2">Cell membrane</location>
        <topology evidence="2">Multi-pass membrane protein</topology>
    </subcellularLocation>
</comment>
<evidence type="ECO:0000256" key="9">
    <source>
        <dbReference type="ARBA" id="ARBA00022516"/>
    </source>
</evidence>
<evidence type="ECO:0000256" key="10">
    <source>
        <dbReference type="ARBA" id="ARBA00022679"/>
    </source>
</evidence>
<organism evidence="20 21">
    <name type="scientific">Lutispora thermophila DSM 19022</name>
    <dbReference type="NCBI Taxonomy" id="1122184"/>
    <lineage>
        <taxon>Bacteria</taxon>
        <taxon>Bacillati</taxon>
        <taxon>Bacillota</taxon>
        <taxon>Clostridia</taxon>
        <taxon>Lutisporales</taxon>
        <taxon>Lutisporaceae</taxon>
        <taxon>Lutispora</taxon>
    </lineage>
</organism>
<dbReference type="InterPro" id="IPR000374">
    <property type="entry name" value="PC_trans"/>
</dbReference>
<dbReference type="PROSITE" id="PS01315">
    <property type="entry name" value="CDS"/>
    <property type="match status" value="1"/>
</dbReference>
<evidence type="ECO:0000256" key="8">
    <source>
        <dbReference type="ARBA" id="ARBA00022475"/>
    </source>
</evidence>
<dbReference type="Pfam" id="PF01148">
    <property type="entry name" value="CTP_transf_1"/>
    <property type="match status" value="1"/>
</dbReference>
<keyword evidence="17" id="KW-1208">Phospholipid metabolism</keyword>
<dbReference type="GO" id="GO:0004605">
    <property type="term" value="F:phosphatidate cytidylyltransferase activity"/>
    <property type="evidence" value="ECO:0007669"/>
    <property type="project" value="UniProtKB-EC"/>
</dbReference>
<evidence type="ECO:0000256" key="1">
    <source>
        <dbReference type="ARBA" id="ARBA00001698"/>
    </source>
</evidence>
<feature type="transmembrane region" description="Helical" evidence="19">
    <location>
        <begin position="200"/>
        <end position="221"/>
    </location>
</feature>
<keyword evidence="9" id="KW-0444">Lipid biosynthesis</keyword>
<dbReference type="GO" id="GO:0016024">
    <property type="term" value="P:CDP-diacylglycerol biosynthetic process"/>
    <property type="evidence" value="ECO:0007669"/>
    <property type="project" value="UniProtKB-UniPathway"/>
</dbReference>
<dbReference type="EC" id="2.7.7.41" evidence="6 18"/>
<feature type="transmembrane region" description="Helical" evidence="19">
    <location>
        <begin position="6"/>
        <end position="34"/>
    </location>
</feature>
<evidence type="ECO:0000256" key="11">
    <source>
        <dbReference type="ARBA" id="ARBA00022692"/>
    </source>
</evidence>